<evidence type="ECO:0000256" key="3">
    <source>
        <dbReference type="ARBA" id="ARBA00012495"/>
    </source>
</evidence>
<feature type="domain" description="HIT" evidence="22">
    <location>
        <begin position="61"/>
        <end position="202"/>
    </location>
</feature>
<evidence type="ECO:0000256" key="21">
    <source>
        <dbReference type="SAM" id="MobiDB-lite"/>
    </source>
</evidence>
<dbReference type="Pfam" id="PF16278">
    <property type="entry name" value="zf-C2HE"/>
    <property type="match status" value="1"/>
</dbReference>
<dbReference type="GO" id="GO:0030983">
    <property type="term" value="F:mismatched DNA binding"/>
    <property type="evidence" value="ECO:0007669"/>
    <property type="project" value="TreeGrafter"/>
</dbReference>
<evidence type="ECO:0000256" key="5">
    <source>
        <dbReference type="ARBA" id="ARBA00022490"/>
    </source>
</evidence>
<dbReference type="Pfam" id="PF01230">
    <property type="entry name" value="HIT"/>
    <property type="match status" value="1"/>
</dbReference>
<dbReference type="AlphaFoldDB" id="A0A0D2IRM5"/>
<comment type="catalytic activity">
    <reaction evidence="16">
        <text>a 5'-end adenosine-5'-diphospho-5'-ribonucleoside-2'-deoxyribonucleotide-DNA + H2O = a 5'-end 5'-phospho-ribonucleoside-2'-deoxyribonucleotide-DNA + AMP + 2 H(+)</text>
        <dbReference type="Rhea" id="RHEA:52132"/>
        <dbReference type="Rhea" id="RHEA-COMP:13182"/>
        <dbReference type="Rhea" id="RHEA-COMP:13183"/>
        <dbReference type="ChEBI" id="CHEBI:15377"/>
        <dbReference type="ChEBI" id="CHEBI:15378"/>
        <dbReference type="ChEBI" id="CHEBI:136414"/>
        <dbReference type="ChEBI" id="CHEBI:136415"/>
        <dbReference type="ChEBI" id="CHEBI:456215"/>
        <dbReference type="EC" id="3.6.1.71"/>
    </reaction>
</comment>
<keyword evidence="7" id="KW-0227">DNA damage</keyword>
<dbReference type="GO" id="GO:1990165">
    <property type="term" value="F:single-strand break-containing DNA binding"/>
    <property type="evidence" value="ECO:0007669"/>
    <property type="project" value="TreeGrafter"/>
</dbReference>
<name>A0A0D2IRM5_9EURO</name>
<evidence type="ECO:0000256" key="1">
    <source>
        <dbReference type="ARBA" id="ARBA00004123"/>
    </source>
</evidence>
<evidence type="ECO:0000256" key="6">
    <source>
        <dbReference type="ARBA" id="ARBA00022723"/>
    </source>
</evidence>
<dbReference type="GO" id="GO:0033699">
    <property type="term" value="F:DNA 5'-adenosine monophosphate hydrolase activity"/>
    <property type="evidence" value="ECO:0007669"/>
    <property type="project" value="UniProtKB-EC"/>
</dbReference>
<evidence type="ECO:0000259" key="22">
    <source>
        <dbReference type="PROSITE" id="PS51084"/>
    </source>
</evidence>
<dbReference type="InterPro" id="IPR036265">
    <property type="entry name" value="HIT-like_sf"/>
</dbReference>
<keyword evidence="5" id="KW-0963">Cytoplasm</keyword>
<evidence type="ECO:0000256" key="17">
    <source>
        <dbReference type="ARBA" id="ARBA00059438"/>
    </source>
</evidence>
<dbReference type="GO" id="GO:0005634">
    <property type="term" value="C:nucleus"/>
    <property type="evidence" value="ECO:0007669"/>
    <property type="project" value="UniProtKB-SubCell"/>
</dbReference>
<dbReference type="PANTHER" id="PTHR12486">
    <property type="entry name" value="APRATAXIN-RELATED"/>
    <property type="match status" value="1"/>
</dbReference>
<evidence type="ECO:0000256" key="12">
    <source>
        <dbReference type="ARBA" id="ARBA00023204"/>
    </source>
</evidence>
<dbReference type="GO" id="GO:0120108">
    <property type="term" value="F:DNA-3'-diphospho-5'-guanosine diphosphatase activity"/>
    <property type="evidence" value="ECO:0007669"/>
    <property type="project" value="UniProtKB-EC"/>
</dbReference>
<evidence type="ECO:0000256" key="2">
    <source>
        <dbReference type="ARBA" id="ARBA00004496"/>
    </source>
</evidence>
<keyword evidence="10" id="KW-0862">Zinc</keyword>
<gene>
    <name evidence="23" type="ORF">Z518_03296</name>
</gene>
<dbReference type="FunFam" id="3.30.428.10:FF:000017">
    <property type="entry name" value="Aprataxin-like protein"/>
    <property type="match status" value="1"/>
</dbReference>
<dbReference type="PROSITE" id="PS00892">
    <property type="entry name" value="HIT_1"/>
    <property type="match status" value="1"/>
</dbReference>
<reference evidence="23 24" key="1">
    <citation type="submission" date="2015-01" db="EMBL/GenBank/DDBJ databases">
        <title>The Genome Sequence of Rhinocladiella mackenzie CBS 650.93.</title>
        <authorList>
            <consortium name="The Broad Institute Genomics Platform"/>
            <person name="Cuomo C."/>
            <person name="de Hoog S."/>
            <person name="Gorbushina A."/>
            <person name="Stielow B."/>
            <person name="Teixiera M."/>
            <person name="Abouelleil A."/>
            <person name="Chapman S.B."/>
            <person name="Priest M."/>
            <person name="Young S.K."/>
            <person name="Wortman J."/>
            <person name="Nusbaum C."/>
            <person name="Birren B."/>
        </authorList>
    </citation>
    <scope>NUCLEOTIDE SEQUENCE [LARGE SCALE GENOMIC DNA]</scope>
    <source>
        <strain evidence="23 24">CBS 650.93</strain>
    </source>
</reference>
<evidence type="ECO:0000256" key="11">
    <source>
        <dbReference type="ARBA" id="ARBA00023125"/>
    </source>
</evidence>
<protein>
    <recommendedName>
        <fullName evidence="18">Aprataxin-like protein</fullName>
        <ecNumber evidence="4">3.6.1.71</ecNumber>
        <ecNumber evidence="3">3.6.1.72</ecNumber>
    </recommendedName>
    <alternativeName>
        <fullName evidence="19">Hit family protein 3</fullName>
    </alternativeName>
</protein>
<evidence type="ECO:0000256" key="9">
    <source>
        <dbReference type="ARBA" id="ARBA00022801"/>
    </source>
</evidence>
<dbReference type="STRING" id="1442369.A0A0D2IRM5"/>
<dbReference type="EC" id="3.6.1.72" evidence="3"/>
<dbReference type="InterPro" id="IPR019808">
    <property type="entry name" value="Histidine_triad_CS"/>
</dbReference>
<evidence type="ECO:0000256" key="16">
    <source>
        <dbReference type="ARBA" id="ARBA00044713"/>
    </source>
</evidence>
<dbReference type="GO" id="GO:0003725">
    <property type="term" value="F:double-stranded RNA binding"/>
    <property type="evidence" value="ECO:0007669"/>
    <property type="project" value="TreeGrafter"/>
</dbReference>
<dbReference type="RefSeq" id="XP_013275775.1">
    <property type="nucleotide sequence ID" value="XM_013420321.1"/>
</dbReference>
<dbReference type="EC" id="3.6.1.71" evidence="4"/>
<dbReference type="PANTHER" id="PTHR12486:SF4">
    <property type="entry name" value="APRATAXIN"/>
    <property type="match status" value="1"/>
</dbReference>
<comment type="catalytic activity">
    <reaction evidence="15">
        <text>a 5'-end adenosine-5'-diphospho-5'-2'-deoxyribonucleoside-DNA + H2O = a 5'-end 5'-phospho-2'-deoxyribonucleoside-DNA + AMP + 2 H(+)</text>
        <dbReference type="Rhea" id="RHEA:52128"/>
        <dbReference type="Rhea" id="RHEA-COMP:13180"/>
        <dbReference type="Rhea" id="RHEA-COMP:13181"/>
        <dbReference type="ChEBI" id="CHEBI:15377"/>
        <dbReference type="ChEBI" id="CHEBI:15378"/>
        <dbReference type="ChEBI" id="CHEBI:136412"/>
        <dbReference type="ChEBI" id="CHEBI:136413"/>
        <dbReference type="ChEBI" id="CHEBI:456215"/>
        <dbReference type="EC" id="3.6.1.71"/>
    </reaction>
</comment>
<evidence type="ECO:0000256" key="18">
    <source>
        <dbReference type="ARBA" id="ARBA00068941"/>
    </source>
</evidence>
<evidence type="ECO:0000313" key="23">
    <source>
        <dbReference type="EMBL" id="KIX08639.1"/>
    </source>
</evidence>
<feature type="region of interest" description="Disordered" evidence="21">
    <location>
        <begin position="1"/>
        <end position="22"/>
    </location>
</feature>
<dbReference type="EMBL" id="KN847476">
    <property type="protein sequence ID" value="KIX08639.1"/>
    <property type="molecule type" value="Genomic_DNA"/>
</dbReference>
<comment type="subcellular location">
    <subcellularLocation>
        <location evidence="2">Cytoplasm</location>
    </subcellularLocation>
    <subcellularLocation>
        <location evidence="1">Nucleus</location>
    </subcellularLocation>
</comment>
<accession>A0A0D2IRM5</accession>
<keyword evidence="11" id="KW-0238">DNA-binding</keyword>
<dbReference type="GO" id="GO:0003697">
    <property type="term" value="F:single-stranded DNA binding"/>
    <property type="evidence" value="ECO:0007669"/>
    <property type="project" value="TreeGrafter"/>
</dbReference>
<dbReference type="GO" id="GO:0005737">
    <property type="term" value="C:cytoplasm"/>
    <property type="evidence" value="ECO:0007669"/>
    <property type="project" value="UniProtKB-SubCell"/>
</dbReference>
<dbReference type="GO" id="GO:0008270">
    <property type="term" value="F:zinc ion binding"/>
    <property type="evidence" value="ECO:0007669"/>
    <property type="project" value="UniProtKB-KW"/>
</dbReference>
<keyword evidence="9" id="KW-0378">Hydrolase</keyword>
<evidence type="ECO:0000256" key="14">
    <source>
        <dbReference type="ARBA" id="ARBA00024601"/>
    </source>
</evidence>
<evidence type="ECO:0000256" key="15">
    <source>
        <dbReference type="ARBA" id="ARBA00044639"/>
    </source>
</evidence>
<dbReference type="HOGENOM" id="CLU_066882_0_0_1"/>
<comment type="function">
    <text evidence="17">DNA-binding protein involved in single-strand DNA break repair, double-strand DNA break repair and base excision repair. Resolves abortive DNA ligation intermediates formed either at base excision sites, or when DNA ligases attempt to repair non-ligatable breaks induced by reactive oxygen species. Catalyzes the release of adenylate groups covalently linked to 5'-phosphate termini, resulting in the production of 5'-phosphate termini that can be efficiently rejoined. Likewise, catalyzes the release of 3'-linked guanosine (DNAppG) and inosine (DNAppI) from DNA, but has higher specific activity with 5'-linked adenosine (AppDNA).</text>
</comment>
<proteinExistence type="predicted"/>
<dbReference type="SUPFAM" id="SSF54197">
    <property type="entry name" value="HIT-like"/>
    <property type="match status" value="1"/>
</dbReference>
<dbReference type="PROSITE" id="PS51084">
    <property type="entry name" value="HIT_2"/>
    <property type="match status" value="1"/>
</dbReference>
<keyword evidence="13" id="KW-0539">Nucleus</keyword>
<evidence type="ECO:0000256" key="20">
    <source>
        <dbReference type="PROSITE-ProRule" id="PRU00464"/>
    </source>
</evidence>
<dbReference type="InterPro" id="IPR032566">
    <property type="entry name" value="Znf-C2HE"/>
</dbReference>
<evidence type="ECO:0000313" key="24">
    <source>
        <dbReference type="Proteomes" id="UP000053617"/>
    </source>
</evidence>
<dbReference type="GeneID" id="25291367"/>
<keyword evidence="24" id="KW-1185">Reference proteome</keyword>
<keyword evidence="8" id="KW-0863">Zinc-finger</keyword>
<sequence length="273" mass="31099">MNAIADGDAGEETSQPPSSTKRNAFAELMSPKAKQQKQQPCKLQGLKKLSNPKDWKNGLLTYILEPSKYSPGMVILHNDKTVLIRDAFPKATVHLLLLPRDPSKRDLHPRDALNDQAFLDMMRAEAAVAVKLAASELSRLISPYSESCEARISAMESDDPPDELPPGRDFSKECRVGIHAHPSMNHLHVHIISRDMHSDRLKNQKHYNSFNTDFFIPLEDFPLSSDDVRRSVSYQNGNLKKDCRCWRCGKMFGNKFKQLKDHLEDEFDAWKKE</sequence>
<keyword evidence="12" id="KW-0234">DNA repair</keyword>
<evidence type="ECO:0000256" key="13">
    <source>
        <dbReference type="ARBA" id="ARBA00023242"/>
    </source>
</evidence>
<feature type="compositionally biased region" description="Polar residues" evidence="21">
    <location>
        <begin position="12"/>
        <end position="22"/>
    </location>
</feature>
<evidence type="ECO:0000256" key="4">
    <source>
        <dbReference type="ARBA" id="ARBA00012496"/>
    </source>
</evidence>
<comment type="catalytic activity">
    <reaction evidence="14">
        <text>a 3'-end 2'-deoxyribonucleotide-3'-diphospho-5'-guanosine-DNA + H2O = a 3'-end 2'-deoxyribonucleotide 3'-phosphate-DNA + GMP + 2 H(+)</text>
        <dbReference type="Rhea" id="RHEA:52140"/>
        <dbReference type="Rhea" id="RHEA-COMP:13186"/>
        <dbReference type="Rhea" id="RHEA-COMP:13187"/>
        <dbReference type="ChEBI" id="CHEBI:15377"/>
        <dbReference type="ChEBI" id="CHEBI:15378"/>
        <dbReference type="ChEBI" id="CHEBI:58115"/>
        <dbReference type="ChEBI" id="CHEBI:136419"/>
        <dbReference type="ChEBI" id="CHEBI:136420"/>
        <dbReference type="EC" id="3.6.1.72"/>
    </reaction>
</comment>
<organism evidence="23 24">
    <name type="scientific">Rhinocladiella mackenziei CBS 650.93</name>
    <dbReference type="NCBI Taxonomy" id="1442369"/>
    <lineage>
        <taxon>Eukaryota</taxon>
        <taxon>Fungi</taxon>
        <taxon>Dikarya</taxon>
        <taxon>Ascomycota</taxon>
        <taxon>Pezizomycotina</taxon>
        <taxon>Eurotiomycetes</taxon>
        <taxon>Chaetothyriomycetidae</taxon>
        <taxon>Chaetothyriales</taxon>
        <taxon>Herpotrichiellaceae</taxon>
        <taxon>Rhinocladiella</taxon>
    </lineage>
</organism>
<dbReference type="VEuPathDB" id="FungiDB:Z518_03296"/>
<dbReference type="Proteomes" id="UP000053617">
    <property type="component" value="Unassembled WGS sequence"/>
</dbReference>
<feature type="short sequence motif" description="Histidine triad motif" evidence="20">
    <location>
        <begin position="186"/>
        <end position="190"/>
    </location>
</feature>
<keyword evidence="6" id="KW-0479">Metal-binding</keyword>
<dbReference type="InterPro" id="IPR011146">
    <property type="entry name" value="HIT-like"/>
</dbReference>
<evidence type="ECO:0000256" key="8">
    <source>
        <dbReference type="ARBA" id="ARBA00022771"/>
    </source>
</evidence>
<evidence type="ECO:0000256" key="7">
    <source>
        <dbReference type="ARBA" id="ARBA00022763"/>
    </source>
</evidence>
<dbReference type="GO" id="GO:0000012">
    <property type="term" value="P:single strand break repair"/>
    <property type="evidence" value="ECO:0007669"/>
    <property type="project" value="TreeGrafter"/>
</dbReference>
<evidence type="ECO:0000256" key="19">
    <source>
        <dbReference type="ARBA" id="ARBA00076243"/>
    </source>
</evidence>
<dbReference type="OrthoDB" id="3512845at2759"/>
<evidence type="ECO:0000256" key="10">
    <source>
        <dbReference type="ARBA" id="ARBA00022833"/>
    </source>
</evidence>
<dbReference type="Gene3D" id="3.30.428.10">
    <property type="entry name" value="HIT-like"/>
    <property type="match status" value="1"/>
</dbReference>